<dbReference type="AlphaFoldDB" id="A0A418Y561"/>
<dbReference type="OrthoDB" id="9775677at2"/>
<dbReference type="PANTHER" id="PTHR11733">
    <property type="entry name" value="ZINC METALLOPROTEASE FAMILY M13 NEPRILYSIN-RELATED"/>
    <property type="match status" value="1"/>
</dbReference>
<keyword evidence="3" id="KW-0479">Metal-binding</keyword>
<dbReference type="InterPro" id="IPR018497">
    <property type="entry name" value="Peptidase_M13_C"/>
</dbReference>
<keyword evidence="4" id="KW-0378">Hydrolase</keyword>
<dbReference type="PROSITE" id="PS51885">
    <property type="entry name" value="NEPRILYSIN"/>
    <property type="match status" value="1"/>
</dbReference>
<dbReference type="Gene3D" id="1.10.1380.10">
    <property type="entry name" value="Neutral endopeptidase , domain2"/>
    <property type="match status" value="1"/>
</dbReference>
<feature type="domain" description="Peptidase M13 C-terminal" evidence="8">
    <location>
        <begin position="482"/>
        <end position="678"/>
    </location>
</feature>
<dbReference type="InterPro" id="IPR024079">
    <property type="entry name" value="MetalloPept_cat_dom_sf"/>
</dbReference>
<evidence type="ECO:0000259" key="9">
    <source>
        <dbReference type="Pfam" id="PF05649"/>
    </source>
</evidence>
<keyword evidence="5" id="KW-0862">Zinc</keyword>
<evidence type="ECO:0000256" key="7">
    <source>
        <dbReference type="SAM" id="SignalP"/>
    </source>
</evidence>
<dbReference type="PANTHER" id="PTHR11733:SF211">
    <property type="entry name" value="OLIGOPEPTIDASE LIPOPROTEIN M13 FAMILY"/>
    <property type="match status" value="1"/>
</dbReference>
<organism evidence="10 11">
    <name type="scientific">Massilia cavernae</name>
    <dbReference type="NCBI Taxonomy" id="2320864"/>
    <lineage>
        <taxon>Bacteria</taxon>
        <taxon>Pseudomonadati</taxon>
        <taxon>Pseudomonadota</taxon>
        <taxon>Betaproteobacteria</taxon>
        <taxon>Burkholderiales</taxon>
        <taxon>Oxalobacteraceae</taxon>
        <taxon>Telluria group</taxon>
        <taxon>Massilia</taxon>
    </lineage>
</organism>
<dbReference type="RefSeq" id="WP_119810085.1">
    <property type="nucleotide sequence ID" value="NZ_QYUP01000070.1"/>
</dbReference>
<dbReference type="GO" id="GO:0046872">
    <property type="term" value="F:metal ion binding"/>
    <property type="evidence" value="ECO:0007669"/>
    <property type="project" value="UniProtKB-KW"/>
</dbReference>
<feature type="chain" id="PRO_5019029082" evidence="7">
    <location>
        <begin position="28"/>
        <end position="681"/>
    </location>
</feature>
<keyword evidence="11" id="KW-1185">Reference proteome</keyword>
<gene>
    <name evidence="10" type="ORF">D3872_06885</name>
</gene>
<dbReference type="Gene3D" id="3.40.390.10">
    <property type="entry name" value="Collagenase (Catalytic Domain)"/>
    <property type="match status" value="1"/>
</dbReference>
<feature type="signal peptide" evidence="7">
    <location>
        <begin position="1"/>
        <end position="27"/>
    </location>
</feature>
<evidence type="ECO:0000313" key="11">
    <source>
        <dbReference type="Proteomes" id="UP000284006"/>
    </source>
</evidence>
<name>A0A418Y561_9BURK</name>
<sequence length="681" mass="74423">MKANWVPAKTAIALALCASFAMPAVHAQAPAAAPAQSAAMAVLPGDDFFAYANADWLAKTEIPADRSTWGAGAALSEETNERIRKMIEGFAADKNAKGNARMVADYYSTFMDEAGIEAKGTEPIRKELAKIDAIKDKAGLVRALGASLRADVDALNATDFFTENLFGLWVAQGLNEPSRNAPYLLQGGLGMPDRAYYLTQSERMAGLRTKYQQHIAQMLKLAGYADADARAARVMALEMAIAQAHAPREESADVLKANNTWTMKDFSAKAPGIDWNAYFKAAGLSGQNKFIVWHPGAVKGAAALVGSGELAAWKDFLAFHTINHHAAMLPKAFADQNFAFYGTALSGTPQQSLRWKRALNATNGAMDEAVGHLYVDRYFPAENKKRLQEMVSNIVTAFSKRVDKLEWMAPATRAQAQQKLKTLYVGIGYPETWKSYAGLKVVPGDALGNAMRAESLRYAQALAKLKKPVDRTEWSMPPHVVNAVNMPMQNALNFPAAILQPPFFDPKASDAVNYGAIGAVIGHEISHSFDDQGAQFDAQGRLRDWWTKEDLSHFKQASGKLVEQYSAYKPFPDLAVNGQLTLSENLADLAGLAAAYDAYKATQAGKASMTDGDREFFIGYGNTWRSKAREGAARQRILTDGHAPGEYRTATVRNLDAWYKAFDVKPGQKLYLAPAERIRVW</sequence>
<evidence type="ECO:0000256" key="3">
    <source>
        <dbReference type="ARBA" id="ARBA00022723"/>
    </source>
</evidence>
<dbReference type="GO" id="GO:0005886">
    <property type="term" value="C:plasma membrane"/>
    <property type="evidence" value="ECO:0007669"/>
    <property type="project" value="TreeGrafter"/>
</dbReference>
<evidence type="ECO:0000256" key="6">
    <source>
        <dbReference type="ARBA" id="ARBA00023049"/>
    </source>
</evidence>
<dbReference type="InterPro" id="IPR000718">
    <property type="entry name" value="Peptidase_M13"/>
</dbReference>
<protein>
    <submittedName>
        <fullName evidence="10">M13 family peptidase</fullName>
    </submittedName>
</protein>
<dbReference type="GO" id="GO:0016485">
    <property type="term" value="P:protein processing"/>
    <property type="evidence" value="ECO:0007669"/>
    <property type="project" value="TreeGrafter"/>
</dbReference>
<comment type="caution">
    <text evidence="10">The sequence shown here is derived from an EMBL/GenBank/DDBJ whole genome shotgun (WGS) entry which is preliminary data.</text>
</comment>
<dbReference type="GO" id="GO:0004222">
    <property type="term" value="F:metalloendopeptidase activity"/>
    <property type="evidence" value="ECO:0007669"/>
    <property type="project" value="InterPro"/>
</dbReference>
<evidence type="ECO:0000313" key="10">
    <source>
        <dbReference type="EMBL" id="RJG21409.1"/>
    </source>
</evidence>
<accession>A0A418Y561</accession>
<dbReference type="CDD" id="cd08662">
    <property type="entry name" value="M13"/>
    <property type="match status" value="1"/>
</dbReference>
<reference evidence="10 11" key="1">
    <citation type="submission" date="2018-09" db="EMBL/GenBank/DDBJ databases">
        <authorList>
            <person name="Zhu H."/>
        </authorList>
    </citation>
    <scope>NUCLEOTIDE SEQUENCE [LARGE SCALE GENOMIC DNA]</scope>
    <source>
        <strain evidence="10 11">K1S02-61</strain>
    </source>
</reference>
<dbReference type="InterPro" id="IPR042089">
    <property type="entry name" value="Peptidase_M13_dom_2"/>
</dbReference>
<feature type="domain" description="Peptidase M13 N-terminal" evidence="9">
    <location>
        <begin position="44"/>
        <end position="430"/>
    </location>
</feature>
<dbReference type="Pfam" id="PF05649">
    <property type="entry name" value="Peptidase_M13_N"/>
    <property type="match status" value="1"/>
</dbReference>
<comment type="cofactor">
    <cofactor evidence="1">
        <name>Zn(2+)</name>
        <dbReference type="ChEBI" id="CHEBI:29105"/>
    </cofactor>
</comment>
<keyword evidence="7" id="KW-0732">Signal</keyword>
<dbReference type="SUPFAM" id="SSF55486">
    <property type="entry name" value="Metalloproteases ('zincins'), catalytic domain"/>
    <property type="match status" value="1"/>
</dbReference>
<evidence type="ECO:0000256" key="2">
    <source>
        <dbReference type="ARBA" id="ARBA00022670"/>
    </source>
</evidence>
<dbReference type="Proteomes" id="UP000284006">
    <property type="component" value="Unassembled WGS sequence"/>
</dbReference>
<dbReference type="PRINTS" id="PR00786">
    <property type="entry name" value="NEPRILYSIN"/>
</dbReference>
<dbReference type="Pfam" id="PF01431">
    <property type="entry name" value="Peptidase_M13"/>
    <property type="match status" value="1"/>
</dbReference>
<keyword evidence="6" id="KW-0482">Metalloprotease</keyword>
<evidence type="ECO:0000256" key="1">
    <source>
        <dbReference type="ARBA" id="ARBA00001947"/>
    </source>
</evidence>
<dbReference type="EMBL" id="QYUP01000070">
    <property type="protein sequence ID" value="RJG21409.1"/>
    <property type="molecule type" value="Genomic_DNA"/>
</dbReference>
<evidence type="ECO:0000256" key="5">
    <source>
        <dbReference type="ARBA" id="ARBA00022833"/>
    </source>
</evidence>
<keyword evidence="2" id="KW-0645">Protease</keyword>
<dbReference type="InterPro" id="IPR008753">
    <property type="entry name" value="Peptidase_M13_N"/>
</dbReference>
<proteinExistence type="predicted"/>
<evidence type="ECO:0000256" key="4">
    <source>
        <dbReference type="ARBA" id="ARBA00022801"/>
    </source>
</evidence>
<evidence type="ECO:0000259" key="8">
    <source>
        <dbReference type="Pfam" id="PF01431"/>
    </source>
</evidence>